<evidence type="ECO:0000313" key="2">
    <source>
        <dbReference type="WBParaSite" id="nRc.2.0.1.t17642-RA"/>
    </source>
</evidence>
<dbReference type="Proteomes" id="UP000887565">
    <property type="component" value="Unplaced"/>
</dbReference>
<sequence>MHLEAVLSTHLVNDSDLTEALQFSCQMFCLSTAGTMCQQIPPSKILGITDAGPKEVGRPSPDLGARYMCTPNANLENLPSKLIPPSRFTSAAWNMISKSSSDKFWPIFCSTVLNSSICMKPSPSLSNSSNTFLIYFFQMSLGLQKGINNVNNKQLAYMDASHCGRLCEQIEKKKFRCTMQVYCPPIDLYGLFCFSRHI</sequence>
<keyword evidence="1" id="KW-1185">Reference proteome</keyword>
<reference evidence="2" key="1">
    <citation type="submission" date="2022-11" db="UniProtKB">
        <authorList>
            <consortium name="WormBaseParasite"/>
        </authorList>
    </citation>
    <scope>IDENTIFICATION</scope>
</reference>
<proteinExistence type="predicted"/>
<organism evidence="1 2">
    <name type="scientific">Romanomermis culicivorax</name>
    <name type="common">Nematode worm</name>
    <dbReference type="NCBI Taxonomy" id="13658"/>
    <lineage>
        <taxon>Eukaryota</taxon>
        <taxon>Metazoa</taxon>
        <taxon>Ecdysozoa</taxon>
        <taxon>Nematoda</taxon>
        <taxon>Enoplea</taxon>
        <taxon>Dorylaimia</taxon>
        <taxon>Mermithida</taxon>
        <taxon>Mermithoidea</taxon>
        <taxon>Mermithidae</taxon>
        <taxon>Romanomermis</taxon>
    </lineage>
</organism>
<dbReference type="AlphaFoldDB" id="A0A915IUZ8"/>
<protein>
    <submittedName>
        <fullName evidence="2">Uncharacterized protein</fullName>
    </submittedName>
</protein>
<dbReference type="WBParaSite" id="nRc.2.0.1.t17642-RA">
    <property type="protein sequence ID" value="nRc.2.0.1.t17642-RA"/>
    <property type="gene ID" value="nRc.2.0.1.g17642"/>
</dbReference>
<accession>A0A915IUZ8</accession>
<evidence type="ECO:0000313" key="1">
    <source>
        <dbReference type="Proteomes" id="UP000887565"/>
    </source>
</evidence>
<name>A0A915IUZ8_ROMCU</name>